<keyword evidence="2" id="KW-1185">Reference proteome</keyword>
<dbReference type="OrthoDB" id="3243439at2759"/>
<accession>A0A409XYU3</accession>
<dbReference type="AlphaFoldDB" id="A0A409XYU3"/>
<gene>
    <name evidence="1" type="ORF">CVT26_016116</name>
</gene>
<evidence type="ECO:0000313" key="1">
    <source>
        <dbReference type="EMBL" id="PPQ95950.1"/>
    </source>
</evidence>
<sequence>MTYLALTLRSARHSLVTVMGQAFQRLLYPASNFYSLFLRCISSPRITFIAAILRIRSFRLGLWQSCSSILGRTISIPILNIFSQLRSAVHYIANHVYRRPRYTYMTPEMEEKYWKRATVGRRRLQRSDARYVGNMGKKLLKDREEELPPLVMSYTPALPPERRKKAKKLRGYYISAKDYCKWHRMVFPGDDHPTLAEASRLRKMHDAEELKVIHRISRMLPDDEVFPRPNTQPRPWSPKYQRKWRRWRKFHRDELERQ</sequence>
<comment type="caution">
    <text evidence="1">The sequence shown here is derived from an EMBL/GenBank/DDBJ whole genome shotgun (WGS) entry which is preliminary data.</text>
</comment>
<name>A0A409XYU3_9AGAR</name>
<reference evidence="1 2" key="1">
    <citation type="journal article" date="2018" name="Evol. Lett.">
        <title>Horizontal gene cluster transfer increased hallucinogenic mushroom diversity.</title>
        <authorList>
            <person name="Reynolds H.T."/>
            <person name="Vijayakumar V."/>
            <person name="Gluck-Thaler E."/>
            <person name="Korotkin H.B."/>
            <person name="Matheny P.B."/>
            <person name="Slot J.C."/>
        </authorList>
    </citation>
    <scope>NUCLEOTIDE SEQUENCE [LARGE SCALE GENOMIC DNA]</scope>
    <source>
        <strain evidence="1 2">SRW20</strain>
    </source>
</reference>
<dbReference type="InParanoid" id="A0A409XYU3"/>
<dbReference type="EMBL" id="NHYE01001404">
    <property type="protein sequence ID" value="PPQ95950.1"/>
    <property type="molecule type" value="Genomic_DNA"/>
</dbReference>
<evidence type="ECO:0000313" key="2">
    <source>
        <dbReference type="Proteomes" id="UP000284706"/>
    </source>
</evidence>
<dbReference type="Proteomes" id="UP000284706">
    <property type="component" value="Unassembled WGS sequence"/>
</dbReference>
<organism evidence="1 2">
    <name type="scientific">Gymnopilus dilepis</name>
    <dbReference type="NCBI Taxonomy" id="231916"/>
    <lineage>
        <taxon>Eukaryota</taxon>
        <taxon>Fungi</taxon>
        <taxon>Dikarya</taxon>
        <taxon>Basidiomycota</taxon>
        <taxon>Agaricomycotina</taxon>
        <taxon>Agaricomycetes</taxon>
        <taxon>Agaricomycetidae</taxon>
        <taxon>Agaricales</taxon>
        <taxon>Agaricineae</taxon>
        <taxon>Hymenogastraceae</taxon>
        <taxon>Gymnopilus</taxon>
    </lineage>
</organism>
<proteinExistence type="predicted"/>
<protein>
    <submittedName>
        <fullName evidence="1">Uncharacterized protein</fullName>
    </submittedName>
</protein>